<dbReference type="PANTHER" id="PTHR19211">
    <property type="entry name" value="ATP-BINDING TRANSPORT PROTEIN-RELATED"/>
    <property type="match status" value="1"/>
</dbReference>
<dbReference type="Pfam" id="PF00005">
    <property type="entry name" value="ABC_tran"/>
    <property type="match status" value="2"/>
</dbReference>
<keyword evidence="2" id="KW-0547">Nucleotide-binding</keyword>
<evidence type="ECO:0000256" key="1">
    <source>
        <dbReference type="ARBA" id="ARBA00022737"/>
    </source>
</evidence>
<protein>
    <submittedName>
        <fullName evidence="6">ABC transporter</fullName>
    </submittedName>
</protein>
<evidence type="ECO:0000259" key="5">
    <source>
        <dbReference type="PROSITE" id="PS50893"/>
    </source>
</evidence>
<dbReference type="Proteomes" id="UP000597853">
    <property type="component" value="Unassembled WGS sequence"/>
</dbReference>
<reference evidence="7" key="1">
    <citation type="journal article" date="2019" name="Int. J. Syst. Evol. Microbiol.">
        <title>The Global Catalogue of Microorganisms (GCM) 10K type strain sequencing project: providing services to taxonomists for standard genome sequencing and annotation.</title>
        <authorList>
            <consortium name="The Broad Institute Genomics Platform"/>
            <consortium name="The Broad Institute Genome Sequencing Center for Infectious Disease"/>
            <person name="Wu L."/>
            <person name="Ma J."/>
        </authorList>
    </citation>
    <scope>NUCLEOTIDE SEQUENCE [LARGE SCALE GENOMIC DNA]</scope>
    <source>
        <strain evidence="7">JCM 4416</strain>
    </source>
</reference>
<dbReference type="SMART" id="SM00382">
    <property type="entry name" value="AAA"/>
    <property type="match status" value="2"/>
</dbReference>
<dbReference type="Gene3D" id="3.40.50.300">
    <property type="entry name" value="P-loop containing nucleotide triphosphate hydrolases"/>
    <property type="match status" value="2"/>
</dbReference>
<dbReference type="CDD" id="cd03221">
    <property type="entry name" value="ABCF_EF-3"/>
    <property type="match status" value="1"/>
</dbReference>
<evidence type="ECO:0000313" key="7">
    <source>
        <dbReference type="Proteomes" id="UP000597853"/>
    </source>
</evidence>
<keyword evidence="4" id="KW-0175">Coiled coil</keyword>
<comment type="caution">
    <text evidence="6">The sequence shown here is derived from an EMBL/GenBank/DDBJ whole genome shotgun (WGS) entry which is preliminary data.</text>
</comment>
<gene>
    <name evidence="6" type="ORF">GCM10010285_58580</name>
</gene>
<keyword evidence="3" id="KW-0067">ATP-binding</keyword>
<organism evidence="6 7">
    <name type="scientific">Streptomyces pseudogriseolus</name>
    <name type="common">Streptomyces gancidicus</name>
    <name type="synonym">Streptomyces rubiginosus</name>
    <dbReference type="NCBI Taxonomy" id="36817"/>
    <lineage>
        <taxon>Bacteria</taxon>
        <taxon>Bacillati</taxon>
        <taxon>Actinomycetota</taxon>
        <taxon>Actinomycetes</taxon>
        <taxon>Kitasatosporales</taxon>
        <taxon>Streptomycetaceae</taxon>
        <taxon>Streptomyces</taxon>
        <taxon>Streptomyces pseudogriseolus group</taxon>
    </lineage>
</organism>
<accession>A0ABQ2TIE2</accession>
<keyword evidence="1" id="KW-0677">Repeat</keyword>
<name>A0ABQ2TIE2_STREZ</name>
<evidence type="ECO:0000256" key="3">
    <source>
        <dbReference type="ARBA" id="ARBA00022840"/>
    </source>
</evidence>
<sequence>MSASLTCHSLSFTWPDGTAVFEDLDAAFGPGRTGLVGVNGSGKSTLLKLIAGELTPTEGSVKVSGEVGRLPQTVTLDTALRVDEALGIAAKRTALHAIEAGDVAEEHFETVGDDWDVEERALVTLGELGLGHIGLDRTVGEVSGGESVMLRLAALLLSRPDVLLLDEPTNNLDLFARRRLYAAVESWQGVLIVVSHDRELLDLVDQIADLRPGGITWYGGNFTAYEEALAVEQEAAERMVRVAEADLRKQKRELADAQVKLARRKRYGQKMWDQKREPKIVMGARKRAAQESAGKHRIMHEEKLAEARERLDDAVEAVRDDDEIRVDLPYTAVPPGRQVLTLMDLEPAYGARVKSLDLRGPERVALIGRNGAGKTTLLRTVAGELPPVSGEATAHVPLRFLPQRLDVLDPELTVAENVARFAPGATNNRIRARLARFLFRGARADQQAATLSGGERFRATLAALMLAEPAPQLLMLDEPTNNLDMASVRQLTTALESFEGALVVASHDLPFLESIGITRWLMMEGGELKEITPEAVGFTA</sequence>
<dbReference type="PROSITE" id="PS00211">
    <property type="entry name" value="ABC_TRANSPORTER_1"/>
    <property type="match status" value="1"/>
</dbReference>
<dbReference type="PANTHER" id="PTHR19211:SF6">
    <property type="entry name" value="BLL7188 PROTEIN"/>
    <property type="match status" value="1"/>
</dbReference>
<dbReference type="InterPro" id="IPR003439">
    <property type="entry name" value="ABC_transporter-like_ATP-bd"/>
</dbReference>
<dbReference type="InterPro" id="IPR017871">
    <property type="entry name" value="ABC_transporter-like_CS"/>
</dbReference>
<dbReference type="PROSITE" id="PS50893">
    <property type="entry name" value="ABC_TRANSPORTER_2"/>
    <property type="match status" value="2"/>
</dbReference>
<dbReference type="SUPFAM" id="SSF52540">
    <property type="entry name" value="P-loop containing nucleoside triphosphate hydrolases"/>
    <property type="match status" value="2"/>
</dbReference>
<dbReference type="InterPro" id="IPR027417">
    <property type="entry name" value="P-loop_NTPase"/>
</dbReference>
<evidence type="ECO:0000256" key="2">
    <source>
        <dbReference type="ARBA" id="ARBA00022741"/>
    </source>
</evidence>
<dbReference type="InterPro" id="IPR050611">
    <property type="entry name" value="ABCF"/>
</dbReference>
<feature type="coiled-coil region" evidence="4">
    <location>
        <begin position="233"/>
        <end position="260"/>
    </location>
</feature>
<proteinExistence type="predicted"/>
<keyword evidence="7" id="KW-1185">Reference proteome</keyword>
<evidence type="ECO:0000256" key="4">
    <source>
        <dbReference type="SAM" id="Coils"/>
    </source>
</evidence>
<dbReference type="InterPro" id="IPR003593">
    <property type="entry name" value="AAA+_ATPase"/>
</dbReference>
<dbReference type="EMBL" id="BMTX01000027">
    <property type="protein sequence ID" value="GGS71931.1"/>
    <property type="molecule type" value="Genomic_DNA"/>
</dbReference>
<evidence type="ECO:0000313" key="6">
    <source>
        <dbReference type="EMBL" id="GGS71931.1"/>
    </source>
</evidence>
<feature type="domain" description="ABC transporter" evidence="5">
    <location>
        <begin position="5"/>
        <end position="237"/>
    </location>
</feature>
<feature type="domain" description="ABC transporter" evidence="5">
    <location>
        <begin position="318"/>
        <end position="539"/>
    </location>
</feature>